<keyword evidence="1" id="KW-0472">Membrane</keyword>
<dbReference type="AlphaFoldDB" id="A0AA37WED0"/>
<sequence>MGYSGRPMVTITNNKNLIKERKSLFDVLSITPPATNLKDEKDRLTLYEKDQIVKRRILQINSYRKNMWLKNIISLVMLLLVVMLILLFKP</sequence>
<accession>A0AA37WED0</accession>
<keyword evidence="1" id="KW-1133">Transmembrane helix</keyword>
<keyword evidence="3" id="KW-1185">Reference proteome</keyword>
<comment type="caution">
    <text evidence="2">The sequence shown here is derived from an EMBL/GenBank/DDBJ whole genome shotgun (WGS) entry which is preliminary data.</text>
</comment>
<name>A0AA37WED0_9BACT</name>
<gene>
    <name evidence="2" type="ORF">GCM10007940_05750</name>
</gene>
<dbReference type="EMBL" id="BSOH01000002">
    <property type="protein sequence ID" value="GLR15960.1"/>
    <property type="molecule type" value="Genomic_DNA"/>
</dbReference>
<keyword evidence="1" id="KW-0812">Transmembrane</keyword>
<reference evidence="2" key="2">
    <citation type="submission" date="2023-01" db="EMBL/GenBank/DDBJ databases">
        <title>Draft genome sequence of Portibacter lacus strain NBRC 108769.</title>
        <authorList>
            <person name="Sun Q."/>
            <person name="Mori K."/>
        </authorList>
    </citation>
    <scope>NUCLEOTIDE SEQUENCE</scope>
    <source>
        <strain evidence="2">NBRC 108769</strain>
    </source>
</reference>
<dbReference type="RefSeq" id="WP_235294822.1">
    <property type="nucleotide sequence ID" value="NZ_BSOH01000002.1"/>
</dbReference>
<evidence type="ECO:0000313" key="2">
    <source>
        <dbReference type="EMBL" id="GLR15960.1"/>
    </source>
</evidence>
<proteinExistence type="predicted"/>
<dbReference type="Proteomes" id="UP001156666">
    <property type="component" value="Unassembled WGS sequence"/>
</dbReference>
<organism evidence="2 3">
    <name type="scientific">Portibacter lacus</name>
    <dbReference type="NCBI Taxonomy" id="1099794"/>
    <lineage>
        <taxon>Bacteria</taxon>
        <taxon>Pseudomonadati</taxon>
        <taxon>Bacteroidota</taxon>
        <taxon>Saprospiria</taxon>
        <taxon>Saprospirales</taxon>
        <taxon>Haliscomenobacteraceae</taxon>
        <taxon>Portibacter</taxon>
    </lineage>
</organism>
<feature type="transmembrane region" description="Helical" evidence="1">
    <location>
        <begin position="68"/>
        <end position="88"/>
    </location>
</feature>
<evidence type="ECO:0000256" key="1">
    <source>
        <dbReference type="SAM" id="Phobius"/>
    </source>
</evidence>
<evidence type="ECO:0000313" key="3">
    <source>
        <dbReference type="Proteomes" id="UP001156666"/>
    </source>
</evidence>
<protein>
    <submittedName>
        <fullName evidence="2">Uncharacterized protein</fullName>
    </submittedName>
</protein>
<reference evidence="2" key="1">
    <citation type="journal article" date="2014" name="Int. J. Syst. Evol. Microbiol.">
        <title>Complete genome sequence of Corynebacterium casei LMG S-19264T (=DSM 44701T), isolated from a smear-ripened cheese.</title>
        <authorList>
            <consortium name="US DOE Joint Genome Institute (JGI-PGF)"/>
            <person name="Walter F."/>
            <person name="Albersmeier A."/>
            <person name="Kalinowski J."/>
            <person name="Ruckert C."/>
        </authorList>
    </citation>
    <scope>NUCLEOTIDE SEQUENCE</scope>
    <source>
        <strain evidence="2">NBRC 108769</strain>
    </source>
</reference>